<dbReference type="Pfam" id="PF05488">
    <property type="entry name" value="PAAR_motif"/>
    <property type="match status" value="1"/>
</dbReference>
<dbReference type="RefSeq" id="WP_130185872.1">
    <property type="nucleotide sequence ID" value="NZ_CP035913.1"/>
</dbReference>
<dbReference type="OrthoDB" id="8594232at2"/>
<dbReference type="AlphaFoldDB" id="A0A4P6KWZ6"/>
<accession>A0A4P6KWZ6</accession>
<name>A0A4P6KWZ6_9BURK</name>
<keyword evidence="2" id="KW-1185">Reference proteome</keyword>
<dbReference type="InterPro" id="IPR008727">
    <property type="entry name" value="PAAR_motif"/>
</dbReference>
<reference evidence="1 2" key="1">
    <citation type="submission" date="2019-02" db="EMBL/GenBank/DDBJ databases">
        <title>Draft Genome Sequences of Six Type Strains of the Genus Massilia.</title>
        <authorList>
            <person name="Miess H."/>
            <person name="Frediansyhah A."/>
            <person name="Gross H."/>
        </authorList>
    </citation>
    <scope>NUCLEOTIDE SEQUENCE [LARGE SCALE GENOMIC DNA]</scope>
    <source>
        <strain evidence="1 2">DSM 17473</strain>
    </source>
</reference>
<sequence length="182" mass="19361">MVIRYHITLGARTTAGGAVISASSARFINGVKVAVEDDKIACPACKSTGVIKPGGPRIPETCDGKQVALQDDLCICKCAPPPRLIANQTLKSQRIDGEGHAAGMALKAALVADDQSAIEQVSDDALPLLLVHPGTEEPFNYRAYRLELTDDRTIQGTTDEDGATRPLTADERKSLVAWHVAD</sequence>
<gene>
    <name evidence="1" type="ORF">EWM63_06935</name>
</gene>
<dbReference type="CDD" id="cd14744">
    <property type="entry name" value="PAAR_CT_2"/>
    <property type="match status" value="1"/>
</dbReference>
<dbReference type="Proteomes" id="UP000290637">
    <property type="component" value="Chromosome"/>
</dbReference>
<evidence type="ECO:0000313" key="1">
    <source>
        <dbReference type="EMBL" id="QBE62738.1"/>
    </source>
</evidence>
<protein>
    <submittedName>
        <fullName evidence="1">PAAR domain-containing protein</fullName>
    </submittedName>
</protein>
<dbReference type="EMBL" id="CP035913">
    <property type="protein sequence ID" value="QBE62738.1"/>
    <property type="molecule type" value="Genomic_DNA"/>
</dbReference>
<dbReference type="Gene3D" id="2.60.200.60">
    <property type="match status" value="1"/>
</dbReference>
<evidence type="ECO:0000313" key="2">
    <source>
        <dbReference type="Proteomes" id="UP000290637"/>
    </source>
</evidence>
<proteinExistence type="predicted"/>
<dbReference type="KEGG" id="plue:EWM63_06935"/>
<organism evidence="1 2">
    <name type="scientific">Pseudoduganella lutea</name>
    <dbReference type="NCBI Taxonomy" id="321985"/>
    <lineage>
        <taxon>Bacteria</taxon>
        <taxon>Pseudomonadati</taxon>
        <taxon>Pseudomonadota</taxon>
        <taxon>Betaproteobacteria</taxon>
        <taxon>Burkholderiales</taxon>
        <taxon>Oxalobacteraceae</taxon>
        <taxon>Telluria group</taxon>
        <taxon>Pseudoduganella</taxon>
    </lineage>
</organism>